<dbReference type="OrthoDB" id="460165at2"/>
<dbReference type="EMBL" id="RSCL01000016">
    <property type="protein sequence ID" value="RUT02571.1"/>
    <property type="molecule type" value="Genomic_DNA"/>
</dbReference>
<name>A0A433V8Z5_9CYAN</name>
<comment type="caution">
    <text evidence="1">The sequence shown here is derived from an EMBL/GenBank/DDBJ whole genome shotgun (WGS) entry which is preliminary data.</text>
</comment>
<reference evidence="1" key="1">
    <citation type="submission" date="2018-12" db="EMBL/GenBank/DDBJ databases">
        <authorList>
            <person name="Will S."/>
            <person name="Neumann-Schaal M."/>
            <person name="Henke P."/>
        </authorList>
    </citation>
    <scope>NUCLEOTIDE SEQUENCE</scope>
    <source>
        <strain evidence="1">PCC 7102</strain>
    </source>
</reference>
<dbReference type="AlphaFoldDB" id="A0A433V8Z5"/>
<evidence type="ECO:0000313" key="2">
    <source>
        <dbReference type="Proteomes" id="UP000271624"/>
    </source>
</evidence>
<accession>A0A433V8Z5</accession>
<protein>
    <submittedName>
        <fullName evidence="1">Uncharacterized protein</fullName>
    </submittedName>
</protein>
<proteinExistence type="predicted"/>
<keyword evidence="2" id="KW-1185">Reference proteome</keyword>
<organism evidence="1 2">
    <name type="scientific">Dulcicalothrix desertica PCC 7102</name>
    <dbReference type="NCBI Taxonomy" id="232991"/>
    <lineage>
        <taxon>Bacteria</taxon>
        <taxon>Bacillati</taxon>
        <taxon>Cyanobacteriota</taxon>
        <taxon>Cyanophyceae</taxon>
        <taxon>Nostocales</taxon>
        <taxon>Calotrichaceae</taxon>
        <taxon>Dulcicalothrix</taxon>
    </lineage>
</organism>
<reference evidence="1" key="2">
    <citation type="journal article" date="2019" name="Genome Biol. Evol.">
        <title>Day and night: Metabolic profiles and evolutionary relationships of six axenic non-marine cyanobacteria.</title>
        <authorList>
            <person name="Will S.E."/>
            <person name="Henke P."/>
            <person name="Boedeker C."/>
            <person name="Huang S."/>
            <person name="Brinkmann H."/>
            <person name="Rohde M."/>
            <person name="Jarek M."/>
            <person name="Friedl T."/>
            <person name="Seufert S."/>
            <person name="Schumacher M."/>
            <person name="Overmann J."/>
            <person name="Neumann-Schaal M."/>
            <person name="Petersen J."/>
        </authorList>
    </citation>
    <scope>NUCLEOTIDE SEQUENCE [LARGE SCALE GENOMIC DNA]</scope>
    <source>
        <strain evidence="1">PCC 7102</strain>
    </source>
</reference>
<dbReference type="Proteomes" id="UP000271624">
    <property type="component" value="Unassembled WGS sequence"/>
</dbReference>
<sequence length="114" mass="12920">MSQQVQYVTNPAGERLGVLLDLETYQNLVNLVPNDEEILTGMSVEELQALAESELSIKAQNKLNDLLVRNKENELSLEETTSLDNLLVQIDQLNIIKTRARYTLHKLQNKIKAS</sequence>
<dbReference type="RefSeq" id="WP_127084265.1">
    <property type="nucleotide sequence ID" value="NZ_RSCL01000016.1"/>
</dbReference>
<evidence type="ECO:0000313" key="1">
    <source>
        <dbReference type="EMBL" id="RUT02571.1"/>
    </source>
</evidence>
<gene>
    <name evidence="1" type="ORF">DSM106972_060490</name>
</gene>